<evidence type="ECO:0000256" key="4">
    <source>
        <dbReference type="ARBA" id="ARBA00022989"/>
    </source>
</evidence>
<evidence type="ECO:0000256" key="8">
    <source>
        <dbReference type="ARBA" id="ARBA00023224"/>
    </source>
</evidence>
<feature type="transmembrane region" description="Helical" evidence="9">
    <location>
        <begin position="257"/>
        <end position="277"/>
    </location>
</feature>
<organism evidence="11 12">
    <name type="scientific">Adineta ricciae</name>
    <name type="common">Rotifer</name>
    <dbReference type="NCBI Taxonomy" id="249248"/>
    <lineage>
        <taxon>Eukaryota</taxon>
        <taxon>Metazoa</taxon>
        <taxon>Spiralia</taxon>
        <taxon>Gnathifera</taxon>
        <taxon>Rotifera</taxon>
        <taxon>Eurotatoria</taxon>
        <taxon>Bdelloidea</taxon>
        <taxon>Adinetida</taxon>
        <taxon>Adinetidae</taxon>
        <taxon>Adineta</taxon>
    </lineage>
</organism>
<comment type="subcellular location">
    <subcellularLocation>
        <location evidence="1">Cell membrane</location>
        <topology evidence="1">Multi-pass membrane protein</topology>
    </subcellularLocation>
</comment>
<dbReference type="Gene3D" id="1.20.1070.10">
    <property type="entry name" value="Rhodopsin 7-helix transmembrane proteins"/>
    <property type="match status" value="1"/>
</dbReference>
<keyword evidence="7" id="KW-0675">Receptor</keyword>
<keyword evidence="8" id="KW-0807">Transducer</keyword>
<evidence type="ECO:0000313" key="11">
    <source>
        <dbReference type="EMBL" id="CAF1470631.1"/>
    </source>
</evidence>
<evidence type="ECO:0000256" key="1">
    <source>
        <dbReference type="ARBA" id="ARBA00004651"/>
    </source>
</evidence>
<dbReference type="InterPro" id="IPR017452">
    <property type="entry name" value="GPCR_Rhodpsn_7TM"/>
</dbReference>
<gene>
    <name evidence="11" type="ORF">XAT740_LOCUS37958</name>
</gene>
<feature type="transmembrane region" description="Helical" evidence="9">
    <location>
        <begin position="7"/>
        <end position="30"/>
    </location>
</feature>
<dbReference type="EMBL" id="CAJNOR010004046">
    <property type="protein sequence ID" value="CAF1470631.1"/>
    <property type="molecule type" value="Genomic_DNA"/>
</dbReference>
<keyword evidence="5" id="KW-0297">G-protein coupled receptor</keyword>
<evidence type="ECO:0000256" key="5">
    <source>
        <dbReference type="ARBA" id="ARBA00023040"/>
    </source>
</evidence>
<evidence type="ECO:0000256" key="9">
    <source>
        <dbReference type="SAM" id="Phobius"/>
    </source>
</evidence>
<name>A0A815R155_ADIRI</name>
<evidence type="ECO:0000259" key="10">
    <source>
        <dbReference type="PROSITE" id="PS50262"/>
    </source>
</evidence>
<dbReference type="Pfam" id="PF00001">
    <property type="entry name" value="7tm_1"/>
    <property type="match status" value="1"/>
</dbReference>
<feature type="transmembrane region" description="Helical" evidence="9">
    <location>
        <begin position="221"/>
        <end position="245"/>
    </location>
</feature>
<dbReference type="PROSITE" id="PS50262">
    <property type="entry name" value="G_PROTEIN_RECEP_F1_2"/>
    <property type="match status" value="1"/>
</dbReference>
<reference evidence="11" key="1">
    <citation type="submission" date="2021-02" db="EMBL/GenBank/DDBJ databases">
        <authorList>
            <person name="Nowell W R."/>
        </authorList>
    </citation>
    <scope>NUCLEOTIDE SEQUENCE</scope>
</reference>
<evidence type="ECO:0000256" key="2">
    <source>
        <dbReference type="ARBA" id="ARBA00022475"/>
    </source>
</evidence>
<keyword evidence="4 9" id="KW-1133">Transmembrane helix</keyword>
<dbReference type="GO" id="GO:0004930">
    <property type="term" value="F:G protein-coupled receptor activity"/>
    <property type="evidence" value="ECO:0007669"/>
    <property type="project" value="UniProtKB-KW"/>
</dbReference>
<dbReference type="SUPFAM" id="SSF81321">
    <property type="entry name" value="Family A G protein-coupled receptor-like"/>
    <property type="match status" value="1"/>
</dbReference>
<dbReference type="AlphaFoldDB" id="A0A815R155"/>
<feature type="domain" description="G-protein coupled receptors family 1 profile" evidence="10">
    <location>
        <begin position="21"/>
        <end position="273"/>
    </location>
</feature>
<keyword evidence="2" id="KW-1003">Cell membrane</keyword>
<keyword evidence="3 9" id="KW-0812">Transmembrane</keyword>
<dbReference type="PANTHER" id="PTHR24228:SF59">
    <property type="entry name" value="NEUROPEPTIDE RECEPTOR 15"/>
    <property type="match status" value="1"/>
</dbReference>
<feature type="transmembrane region" description="Helical" evidence="9">
    <location>
        <begin position="78"/>
        <end position="102"/>
    </location>
</feature>
<dbReference type="InterPro" id="IPR000276">
    <property type="entry name" value="GPCR_Rhodpsn"/>
</dbReference>
<evidence type="ECO:0000313" key="12">
    <source>
        <dbReference type="Proteomes" id="UP000663828"/>
    </source>
</evidence>
<keyword evidence="6 9" id="KW-0472">Membrane</keyword>
<protein>
    <recommendedName>
        <fullName evidence="10">G-protein coupled receptors family 1 profile domain-containing protein</fullName>
    </recommendedName>
</protein>
<feature type="transmembrane region" description="Helical" evidence="9">
    <location>
        <begin position="122"/>
        <end position="145"/>
    </location>
</feature>
<dbReference type="GO" id="GO:0005886">
    <property type="term" value="C:plasma membrane"/>
    <property type="evidence" value="ECO:0007669"/>
    <property type="project" value="UniProtKB-SubCell"/>
</dbReference>
<comment type="caution">
    <text evidence="11">The sequence shown here is derived from an EMBL/GenBank/DDBJ whole genome shotgun (WGS) entry which is preliminary data.</text>
</comment>
<evidence type="ECO:0000256" key="6">
    <source>
        <dbReference type="ARBA" id="ARBA00023136"/>
    </source>
</evidence>
<dbReference type="Proteomes" id="UP000663828">
    <property type="component" value="Unassembled WGS sequence"/>
</dbReference>
<sequence length="313" mass="37543">MISKIGRFWLFLVFIIPSVLCALFVLYHLLFNRTLRQGLYNHVVAVLLCLGLFSELTNYIWMMVYYQRGPIWYRSNAFCAVWGFADWALYVTYTILLAWATVERHILVFHDRWVSTKRKRFFLHYCPIIFLLCYCFGFYIVVYFIPPCMNEFSPWLSICISTVCIFDNYAFSMYELVVHQFLPFPVIVVFNILLIVRVVWQKKSMNQRFQWRKYRKMIIQMLSISFLYIILYFPFLVVSICNLLNVTSDIFNDVLSYTTFITYFIFPLFPFVCALSLSDLRSKLLQIFHLQRNVRQLGPLTLTVREKYPTMVR</sequence>
<evidence type="ECO:0000256" key="7">
    <source>
        <dbReference type="ARBA" id="ARBA00023170"/>
    </source>
</evidence>
<keyword evidence="12" id="KW-1185">Reference proteome</keyword>
<evidence type="ECO:0000256" key="3">
    <source>
        <dbReference type="ARBA" id="ARBA00022692"/>
    </source>
</evidence>
<proteinExistence type="predicted"/>
<dbReference type="PANTHER" id="PTHR24228">
    <property type="entry name" value="B2 BRADYKININ RECEPTOR/ANGIOTENSIN II RECEPTOR"/>
    <property type="match status" value="1"/>
</dbReference>
<feature type="transmembrane region" description="Helical" evidence="9">
    <location>
        <begin position="42"/>
        <end position="66"/>
    </location>
</feature>
<feature type="transmembrane region" description="Helical" evidence="9">
    <location>
        <begin position="177"/>
        <end position="200"/>
    </location>
</feature>
<dbReference type="CDD" id="cd00637">
    <property type="entry name" value="7tm_classA_rhodopsin-like"/>
    <property type="match status" value="1"/>
</dbReference>
<accession>A0A815R155</accession>